<dbReference type="PIRSF" id="PIRSF001892">
    <property type="entry name" value="CyaE"/>
    <property type="match status" value="1"/>
</dbReference>
<accession>A0ABU9D6Q1</accession>
<keyword evidence="3" id="KW-1134">Transmembrane beta strand</keyword>
<dbReference type="InterPro" id="IPR028351">
    <property type="entry name" value="CyaE"/>
</dbReference>
<keyword evidence="6 7" id="KW-0998">Cell outer membrane</keyword>
<sequence length="471" mass="50649">MLLTVASGFSPAAQALDLHLPDGLEDPWHTDALTAPSPGKPWQPDQPLPTVPASPAPAALPAQPLTLAQLTDLALQNNPATRAAWLQARSAAAGVGLARAAYLPQINGQFNYTQSKAASTAGNPVPLLTRYGPAVSLSYLLWDFGARAGRREAAQYTLLASNLAYNRNIQDLILQVEQNYYLLLGFQALETANRQLLEEAEQNLEAAQLRRRSGVATVGDVYQAESARAQSRINLQAVQNQLLDARGQLARAVGLPVNTALAIASWPDQDPPGLAASELERLLDQARARRPDLVAAEARVRAAQAETRIARAQGRPTISLNANAARSTIEERGSFPTYSYGLSLQIPIFTGFNTRYAVRQSQANAAQAAAQRDDLVQQAALEIWQSYNQQQTARDTIAASQELLRSARLAAEVARARYRAGVGSILEVLSTQGAQANAEAQFIQNRLNWYTALAALAHAAGTIQAPETPHP</sequence>
<feature type="coiled-coil region" evidence="8">
    <location>
        <begin position="186"/>
        <end position="217"/>
    </location>
</feature>
<evidence type="ECO:0000256" key="2">
    <source>
        <dbReference type="ARBA" id="ARBA00022448"/>
    </source>
</evidence>
<dbReference type="Gene3D" id="1.20.1600.10">
    <property type="entry name" value="Outer membrane efflux proteins (OEP)"/>
    <property type="match status" value="1"/>
</dbReference>
<keyword evidence="7" id="KW-0204">Cytolysis</keyword>
<comment type="function">
    <text evidence="7">CyaE is necessary for transport of calmodulin-sensitive adenylate cyclase-hemolysin (cyclolysin).</text>
</comment>
<evidence type="ECO:0000313" key="11">
    <source>
        <dbReference type="Proteomes" id="UP001446205"/>
    </source>
</evidence>
<keyword evidence="2 7" id="KW-0813">Transport</keyword>
<name>A0ABU9D6Q1_9PROT</name>
<dbReference type="Pfam" id="PF02321">
    <property type="entry name" value="OEP"/>
    <property type="match status" value="2"/>
</dbReference>
<comment type="similarity">
    <text evidence="1 7">Belongs to the outer membrane factor (OMF) (TC 1.B.17) family.</text>
</comment>
<evidence type="ECO:0000256" key="6">
    <source>
        <dbReference type="ARBA" id="ARBA00023237"/>
    </source>
</evidence>
<dbReference type="Proteomes" id="UP001446205">
    <property type="component" value="Unassembled WGS sequence"/>
</dbReference>
<evidence type="ECO:0000256" key="4">
    <source>
        <dbReference type="ARBA" id="ARBA00022692"/>
    </source>
</evidence>
<keyword evidence="7" id="KW-0354">Hemolysis</keyword>
<proteinExistence type="inferred from homology"/>
<dbReference type="InterPro" id="IPR003423">
    <property type="entry name" value="OMP_efflux"/>
</dbReference>
<evidence type="ECO:0000313" key="10">
    <source>
        <dbReference type="EMBL" id="MEK8089099.1"/>
    </source>
</evidence>
<keyword evidence="5 7" id="KW-0472">Membrane</keyword>
<feature type="region of interest" description="Disordered" evidence="9">
    <location>
        <begin position="27"/>
        <end position="59"/>
    </location>
</feature>
<comment type="subcellular location">
    <subcellularLocation>
        <location evidence="7">Cell outer membrane</location>
        <topology evidence="7">Peripheral membrane protein</topology>
    </subcellularLocation>
</comment>
<keyword evidence="11" id="KW-1185">Reference proteome</keyword>
<gene>
    <name evidence="10" type="ORF">WOB96_04910</name>
</gene>
<dbReference type="PANTHER" id="PTHR30026:SF20">
    <property type="entry name" value="OUTER MEMBRANE PROTEIN TOLC"/>
    <property type="match status" value="1"/>
</dbReference>
<dbReference type="EMBL" id="JBBPCO010000003">
    <property type="protein sequence ID" value="MEK8089099.1"/>
    <property type="molecule type" value="Genomic_DNA"/>
</dbReference>
<protein>
    <recommendedName>
        <fullName evidence="7">Protein CyaE</fullName>
    </recommendedName>
</protein>
<evidence type="ECO:0000256" key="8">
    <source>
        <dbReference type="SAM" id="Coils"/>
    </source>
</evidence>
<keyword evidence="4" id="KW-0812">Transmembrane</keyword>
<dbReference type="SUPFAM" id="SSF56954">
    <property type="entry name" value="Outer membrane efflux proteins (OEP)"/>
    <property type="match status" value="1"/>
</dbReference>
<dbReference type="InterPro" id="IPR051906">
    <property type="entry name" value="TolC-like"/>
</dbReference>
<evidence type="ECO:0000256" key="5">
    <source>
        <dbReference type="ARBA" id="ARBA00023136"/>
    </source>
</evidence>
<evidence type="ECO:0000256" key="3">
    <source>
        <dbReference type="ARBA" id="ARBA00022452"/>
    </source>
</evidence>
<dbReference type="PANTHER" id="PTHR30026">
    <property type="entry name" value="OUTER MEMBRANE PROTEIN TOLC"/>
    <property type="match status" value="1"/>
</dbReference>
<keyword evidence="8" id="KW-0175">Coiled coil</keyword>
<evidence type="ECO:0000256" key="1">
    <source>
        <dbReference type="ARBA" id="ARBA00007613"/>
    </source>
</evidence>
<organism evidence="10 11">
    <name type="scientific">Thermithiobacillus plumbiphilus</name>
    <dbReference type="NCBI Taxonomy" id="1729899"/>
    <lineage>
        <taxon>Bacteria</taxon>
        <taxon>Pseudomonadati</taxon>
        <taxon>Pseudomonadota</taxon>
        <taxon>Acidithiobacillia</taxon>
        <taxon>Acidithiobacillales</taxon>
        <taxon>Thermithiobacillaceae</taxon>
        <taxon>Thermithiobacillus</taxon>
    </lineage>
</organism>
<dbReference type="RefSeq" id="WP_341370165.1">
    <property type="nucleotide sequence ID" value="NZ_JBBPCO010000003.1"/>
</dbReference>
<comment type="caution">
    <text evidence="10">The sequence shown here is derived from an EMBL/GenBank/DDBJ whole genome shotgun (WGS) entry which is preliminary data.</text>
</comment>
<evidence type="ECO:0000256" key="9">
    <source>
        <dbReference type="SAM" id="MobiDB-lite"/>
    </source>
</evidence>
<reference evidence="10 11" key="1">
    <citation type="submission" date="2024-04" db="EMBL/GenBank/DDBJ databases">
        <authorList>
            <person name="Abashina T."/>
            <person name="Shaikin A."/>
        </authorList>
    </citation>
    <scope>NUCLEOTIDE SEQUENCE [LARGE SCALE GENOMIC DNA]</scope>
    <source>
        <strain evidence="10 11">AAFK</strain>
    </source>
</reference>
<feature type="compositionally biased region" description="Pro residues" evidence="9">
    <location>
        <begin position="38"/>
        <end position="55"/>
    </location>
</feature>
<evidence type="ECO:0000256" key="7">
    <source>
        <dbReference type="PIRNR" id="PIRNR001892"/>
    </source>
</evidence>